<name>A0AAV1FND7_XYRNO</name>
<dbReference type="Proteomes" id="UP001178508">
    <property type="component" value="Chromosome 8"/>
</dbReference>
<sequence length="100" mass="10900">MVLKPTTLQHISNQCNRAENFSSKNVGDSRGEGPDLIAMEIEADLGAPDSESGVLIIEEHQYKTPRLFLLAAIKGRLHYSDAPFFAVNELLVGTPHVVAV</sequence>
<organism evidence="1 2">
    <name type="scientific">Xyrichtys novacula</name>
    <name type="common">Pearly razorfish</name>
    <name type="synonym">Hemipteronotus novacula</name>
    <dbReference type="NCBI Taxonomy" id="13765"/>
    <lineage>
        <taxon>Eukaryota</taxon>
        <taxon>Metazoa</taxon>
        <taxon>Chordata</taxon>
        <taxon>Craniata</taxon>
        <taxon>Vertebrata</taxon>
        <taxon>Euteleostomi</taxon>
        <taxon>Actinopterygii</taxon>
        <taxon>Neopterygii</taxon>
        <taxon>Teleostei</taxon>
        <taxon>Neoteleostei</taxon>
        <taxon>Acanthomorphata</taxon>
        <taxon>Eupercaria</taxon>
        <taxon>Labriformes</taxon>
        <taxon>Labridae</taxon>
        <taxon>Xyrichtys</taxon>
    </lineage>
</organism>
<dbReference type="EMBL" id="OY660871">
    <property type="protein sequence ID" value="CAJ1062931.1"/>
    <property type="molecule type" value="Genomic_DNA"/>
</dbReference>
<accession>A0AAV1FND7</accession>
<evidence type="ECO:0000313" key="1">
    <source>
        <dbReference type="EMBL" id="CAJ1062931.1"/>
    </source>
</evidence>
<proteinExistence type="predicted"/>
<evidence type="ECO:0000313" key="2">
    <source>
        <dbReference type="Proteomes" id="UP001178508"/>
    </source>
</evidence>
<gene>
    <name evidence="1" type="ORF">XNOV1_A004423</name>
</gene>
<keyword evidence="2" id="KW-1185">Reference proteome</keyword>
<reference evidence="1" key="1">
    <citation type="submission" date="2023-08" db="EMBL/GenBank/DDBJ databases">
        <authorList>
            <person name="Alioto T."/>
            <person name="Alioto T."/>
            <person name="Gomez Garrido J."/>
        </authorList>
    </citation>
    <scope>NUCLEOTIDE SEQUENCE</scope>
</reference>
<dbReference type="AlphaFoldDB" id="A0AAV1FND7"/>
<protein>
    <submittedName>
        <fullName evidence="1">Uncharacterized protein</fullName>
    </submittedName>
</protein>